<protein>
    <submittedName>
        <fullName evidence="5">Dehydrogenase</fullName>
    </submittedName>
</protein>
<dbReference type="SUPFAM" id="SSF52283">
    <property type="entry name" value="Formate/glycerate dehydrogenase catalytic domain-like"/>
    <property type="match status" value="1"/>
</dbReference>
<dbReference type="SUPFAM" id="SSF51735">
    <property type="entry name" value="NAD(P)-binding Rossmann-fold domains"/>
    <property type="match status" value="1"/>
</dbReference>
<evidence type="ECO:0000256" key="3">
    <source>
        <dbReference type="ARBA" id="ARBA00023027"/>
    </source>
</evidence>
<evidence type="ECO:0000313" key="5">
    <source>
        <dbReference type="EMBL" id="TMI89791.1"/>
    </source>
</evidence>
<evidence type="ECO:0000313" key="6">
    <source>
        <dbReference type="Proteomes" id="UP000318509"/>
    </source>
</evidence>
<dbReference type="EMBL" id="VBAK01000118">
    <property type="protein sequence ID" value="TMI89791.1"/>
    <property type="molecule type" value="Genomic_DNA"/>
</dbReference>
<dbReference type="InterPro" id="IPR006140">
    <property type="entry name" value="D-isomer_DH_NAD-bd"/>
</dbReference>
<reference evidence="5 6" key="1">
    <citation type="journal article" date="2019" name="Nat. Microbiol.">
        <title>Mediterranean grassland soil C-N compound turnover is dependent on rainfall and depth, and is mediated by genomically divergent microorganisms.</title>
        <authorList>
            <person name="Diamond S."/>
            <person name="Andeer P.F."/>
            <person name="Li Z."/>
            <person name="Crits-Christoph A."/>
            <person name="Burstein D."/>
            <person name="Anantharaman K."/>
            <person name="Lane K.R."/>
            <person name="Thomas B.C."/>
            <person name="Pan C."/>
            <person name="Northen T.R."/>
            <person name="Banfield J.F."/>
        </authorList>
    </citation>
    <scope>NUCLEOTIDE SEQUENCE [LARGE SCALE GENOMIC DNA]</scope>
    <source>
        <strain evidence="5">NP_3</strain>
    </source>
</reference>
<dbReference type="InterPro" id="IPR029753">
    <property type="entry name" value="D-isomer_DH_CS"/>
</dbReference>
<sequence length="354" mass="38650">MEGRFRVGLTRDFLNAKGELRFGIGLELVGERPDIEWEYLAEDTPEVRNESIRGYDALLVLAPKVTAQTLEGNDRLAIIARFGVGYDSVDVTTCTRRGIAVTITPDGVRRPVAVAAVTYVLALSQKLLVKDRLTRDGRWAEKGDHMGMGVVDRVLGLIGLGNIGREVCRLARPFGLRLIAHDPYVDRDAAASVGAELAGLDDLLRTADFVCICAALTDESRHLIDARRLALMKPTAYLINVARGPIVDQAALTQALRAGRLQGAGLDVFEREPPDPHDPLFAQDNVIVTPHAICWTDQCFADNGRSAWTSILEVAAGRAPQYVANRDVLATPRFRERLRGYGERAARGQTVGGS</sequence>
<dbReference type="PANTHER" id="PTHR42789">
    <property type="entry name" value="D-ISOMER SPECIFIC 2-HYDROXYACID DEHYDROGENASE FAMILY PROTEIN (AFU_ORTHOLOGUE AFUA_6G10090)"/>
    <property type="match status" value="1"/>
</dbReference>
<feature type="domain" description="D-isomer specific 2-hydroxyacid dehydrogenase NAD-binding" evidence="4">
    <location>
        <begin position="118"/>
        <end position="291"/>
    </location>
</feature>
<dbReference type="Pfam" id="PF02826">
    <property type="entry name" value="2-Hacid_dh_C"/>
    <property type="match status" value="1"/>
</dbReference>
<dbReference type="GO" id="GO:0016616">
    <property type="term" value="F:oxidoreductase activity, acting on the CH-OH group of donors, NAD or NADP as acceptor"/>
    <property type="evidence" value="ECO:0007669"/>
    <property type="project" value="InterPro"/>
</dbReference>
<comment type="caution">
    <text evidence="5">The sequence shown here is derived from an EMBL/GenBank/DDBJ whole genome shotgun (WGS) entry which is preliminary data.</text>
</comment>
<organism evidence="5 6">
    <name type="scientific">Candidatus Segetimicrobium genomatis</name>
    <dbReference type="NCBI Taxonomy" id="2569760"/>
    <lineage>
        <taxon>Bacteria</taxon>
        <taxon>Bacillati</taxon>
        <taxon>Candidatus Sysuimicrobiota</taxon>
        <taxon>Candidatus Sysuimicrobiia</taxon>
        <taxon>Candidatus Sysuimicrobiales</taxon>
        <taxon>Candidatus Segetimicrobiaceae</taxon>
        <taxon>Candidatus Segetimicrobium</taxon>
    </lineage>
</organism>
<evidence type="ECO:0000256" key="2">
    <source>
        <dbReference type="ARBA" id="ARBA00023002"/>
    </source>
</evidence>
<evidence type="ECO:0000259" key="4">
    <source>
        <dbReference type="Pfam" id="PF02826"/>
    </source>
</evidence>
<dbReference type="PANTHER" id="PTHR42789:SF1">
    <property type="entry name" value="D-ISOMER SPECIFIC 2-HYDROXYACID DEHYDROGENASE FAMILY PROTEIN (AFU_ORTHOLOGUE AFUA_6G10090)"/>
    <property type="match status" value="1"/>
</dbReference>
<dbReference type="AlphaFoldDB" id="A0A537K1X8"/>
<comment type="similarity">
    <text evidence="1">Belongs to the D-isomer specific 2-hydroxyacid dehydrogenase family.</text>
</comment>
<dbReference type="FunFam" id="3.40.50.720:FF:000203">
    <property type="entry name" value="D-3-phosphoglycerate dehydrogenase (SerA)"/>
    <property type="match status" value="1"/>
</dbReference>
<dbReference type="Gene3D" id="3.40.50.720">
    <property type="entry name" value="NAD(P)-binding Rossmann-like Domain"/>
    <property type="match status" value="2"/>
</dbReference>
<proteinExistence type="inferred from homology"/>
<keyword evidence="3" id="KW-0520">NAD</keyword>
<dbReference type="Proteomes" id="UP000318509">
    <property type="component" value="Unassembled WGS sequence"/>
</dbReference>
<gene>
    <name evidence="5" type="ORF">E6H00_08545</name>
</gene>
<keyword evidence="2" id="KW-0560">Oxidoreductase</keyword>
<dbReference type="InterPro" id="IPR050857">
    <property type="entry name" value="D-2-hydroxyacid_DH"/>
</dbReference>
<evidence type="ECO:0000256" key="1">
    <source>
        <dbReference type="ARBA" id="ARBA00005854"/>
    </source>
</evidence>
<dbReference type="PROSITE" id="PS00671">
    <property type="entry name" value="D_2_HYDROXYACID_DH_3"/>
    <property type="match status" value="1"/>
</dbReference>
<accession>A0A537K1X8</accession>
<name>A0A537K1X8_9BACT</name>
<dbReference type="InterPro" id="IPR036291">
    <property type="entry name" value="NAD(P)-bd_dom_sf"/>
</dbReference>
<dbReference type="GO" id="GO:0051287">
    <property type="term" value="F:NAD binding"/>
    <property type="evidence" value="ECO:0007669"/>
    <property type="project" value="InterPro"/>
</dbReference>